<dbReference type="Gene3D" id="1.20.1640.10">
    <property type="entry name" value="Multidrug efflux transporter AcrB transmembrane domain"/>
    <property type="match status" value="2"/>
</dbReference>
<evidence type="ECO:0000256" key="4">
    <source>
        <dbReference type="ARBA" id="ARBA00022475"/>
    </source>
</evidence>
<evidence type="ECO:0000256" key="1">
    <source>
        <dbReference type="ARBA" id="ARBA00004429"/>
    </source>
</evidence>
<evidence type="ECO:0000256" key="5">
    <source>
        <dbReference type="ARBA" id="ARBA00022519"/>
    </source>
</evidence>
<dbReference type="InterPro" id="IPR004764">
    <property type="entry name" value="MdtF-like"/>
</dbReference>
<feature type="transmembrane region" description="Helical" evidence="9">
    <location>
        <begin position="893"/>
        <end position="915"/>
    </location>
</feature>
<comment type="caution">
    <text evidence="9">Lacks conserved residue(s) required for the propagation of feature annotation.</text>
</comment>
<dbReference type="Gene3D" id="3.30.70.1320">
    <property type="entry name" value="Multidrug efflux transporter AcrB pore domain like"/>
    <property type="match status" value="1"/>
</dbReference>
<keyword evidence="3 9" id="KW-0813">Transport</keyword>
<evidence type="ECO:0000256" key="2">
    <source>
        <dbReference type="ARBA" id="ARBA00010942"/>
    </source>
</evidence>
<dbReference type="InterPro" id="IPR001036">
    <property type="entry name" value="Acrflvin-R"/>
</dbReference>
<keyword evidence="5 9" id="KW-0997">Cell inner membrane</keyword>
<feature type="transmembrane region" description="Helical" evidence="9">
    <location>
        <begin position="967"/>
        <end position="990"/>
    </location>
</feature>
<evidence type="ECO:0000313" key="10">
    <source>
        <dbReference type="EMBL" id="QSI77777.1"/>
    </source>
</evidence>
<dbReference type="PANTHER" id="PTHR32063:SF11">
    <property type="entry name" value="CATION OR DRUG EFFLUX SYSTEM PROTEIN"/>
    <property type="match status" value="1"/>
</dbReference>
<dbReference type="Gene3D" id="3.30.70.1440">
    <property type="entry name" value="Multidrug efflux transporter AcrB pore domain"/>
    <property type="match status" value="1"/>
</dbReference>
<accession>A0ABX7MDH6</accession>
<dbReference type="SUPFAM" id="SSF82866">
    <property type="entry name" value="Multidrug efflux transporter AcrB transmembrane domain"/>
    <property type="match status" value="2"/>
</dbReference>
<organism evidence="10 11">
    <name type="scientific">Niveibacterium microcysteis</name>
    <dbReference type="NCBI Taxonomy" id="2811415"/>
    <lineage>
        <taxon>Bacteria</taxon>
        <taxon>Pseudomonadati</taxon>
        <taxon>Pseudomonadota</taxon>
        <taxon>Betaproteobacteria</taxon>
        <taxon>Rhodocyclales</taxon>
        <taxon>Rhodocyclaceae</taxon>
        <taxon>Niveibacterium</taxon>
    </lineage>
</organism>
<feature type="transmembrane region" description="Helical" evidence="9">
    <location>
        <begin position="472"/>
        <end position="499"/>
    </location>
</feature>
<comment type="subcellular location">
    <subcellularLocation>
        <location evidence="1 9">Cell inner membrane</location>
        <topology evidence="1 9">Multi-pass membrane protein</topology>
    </subcellularLocation>
</comment>
<dbReference type="PRINTS" id="PR00702">
    <property type="entry name" value="ACRIFLAVINRP"/>
</dbReference>
<comment type="similarity">
    <text evidence="2 9">Belongs to the resistance-nodulation-cell division (RND) (TC 2.A.6) family.</text>
</comment>
<feature type="transmembrane region" description="Helical" evidence="9">
    <location>
        <begin position="395"/>
        <end position="415"/>
    </location>
</feature>
<dbReference type="NCBIfam" id="NF000282">
    <property type="entry name" value="RND_permease_1"/>
    <property type="match status" value="1"/>
</dbReference>
<feature type="transmembrane region" description="Helical" evidence="9">
    <location>
        <begin position="342"/>
        <end position="361"/>
    </location>
</feature>
<evidence type="ECO:0000256" key="8">
    <source>
        <dbReference type="ARBA" id="ARBA00023136"/>
    </source>
</evidence>
<feature type="transmembrane region" description="Helical" evidence="9">
    <location>
        <begin position="535"/>
        <end position="553"/>
    </location>
</feature>
<dbReference type="PANTHER" id="PTHR32063">
    <property type="match status" value="1"/>
</dbReference>
<dbReference type="EMBL" id="CP071060">
    <property type="protein sequence ID" value="QSI77777.1"/>
    <property type="molecule type" value="Genomic_DNA"/>
</dbReference>
<protein>
    <recommendedName>
        <fullName evidence="9">Efflux pump membrane transporter</fullName>
    </recommendedName>
</protein>
<feature type="transmembrane region" description="Helical" evidence="9">
    <location>
        <begin position="921"/>
        <end position="946"/>
    </location>
</feature>
<dbReference type="SUPFAM" id="SSF82693">
    <property type="entry name" value="Multidrug efflux transporter AcrB pore domain, PN1, PN2, PC1 and PC2 subdomains"/>
    <property type="match status" value="4"/>
</dbReference>
<dbReference type="RefSeq" id="WP_206255099.1">
    <property type="nucleotide sequence ID" value="NZ_CP071060.1"/>
</dbReference>
<evidence type="ECO:0000256" key="6">
    <source>
        <dbReference type="ARBA" id="ARBA00022692"/>
    </source>
</evidence>
<keyword evidence="7 9" id="KW-1133">Transmembrane helix</keyword>
<dbReference type="Gene3D" id="3.30.70.1430">
    <property type="entry name" value="Multidrug efflux transporter AcrB pore domain"/>
    <property type="match status" value="2"/>
</dbReference>
<feature type="transmembrane region" description="Helical" evidence="9">
    <location>
        <begin position="868"/>
        <end position="886"/>
    </location>
</feature>
<proteinExistence type="inferred from homology"/>
<dbReference type="InterPro" id="IPR027463">
    <property type="entry name" value="AcrB_DN_DC_subdom"/>
</dbReference>
<feature type="transmembrane region" description="Helical" evidence="9">
    <location>
        <begin position="368"/>
        <end position="389"/>
    </location>
</feature>
<evidence type="ECO:0000313" key="11">
    <source>
        <dbReference type="Proteomes" id="UP000663570"/>
    </source>
</evidence>
<sequence>MISRTFIDRPILASVLSILIMLAGAAAIFKLPVAQFPDITPPVVSVTAQYSGANADTLQKTVAAPIEDKVNGVENMIYMESTSAANGTMTLNVYFDIGTDPDQAATNVNNRVQTALPVLPDSVKQNGVIVQKKSTNMLQIVTLSSPEGKYDTVFLSNYAYLNVVNALKRLPGVGDATILGAQDYAMRVWLKPDRLAELKMTTADVVQAIKEQNAQFAVGKIGDTPNDGSPQFTYTMSAQGRMTDPEAFENIILRANPDGSSVRIRDVARVELGARDYSMSGTLNGKPGVMVATYLQPGANALDVANAVKATMAQLSTSFPEGVSYSVPYDTTPFVKGSIHEVVKTLLEAIVLVFLVVFLFLQNFRATLIPCIAVPVSLVGTFAGMYLLGFSINTLTLFGLVLAIGIVVDDAIVVLENVERIMRDEHLPPREATLRAMQEVTGPVVAIVLVLCAVFVPIGFLGGLTGQLYKQFAITIAVSVTLSGFVALTLTPALCALLLKPGHTEPAAFFRWFNRLFDKATERFGAAVAAIIRRWALALLCAGGVLLMLGGLVKTVPTALIPPEDQGYYLATVQLPDAASLARTKQVAAQAGDAAKGFEGNADVVVLSGYDILTGNLKTSAATVFSVMKPWEERGVALNIRNAIYDFMHGTQGNREAMILGFNPPPIPGLGTTGGAEFYIQNRGEGDIQQLAKVTQDFITKAGQQPELTGVTTLMRANVPQVYVDVNRDRAKALGVPINSIFDALQATFGSLYVNDFNKFGQTYRVLLQSEADARMRPEDVGKVYVRSSGGQMIPLGAVADVRQISGPEIINRFNGFMGAKLMANPAAGHSSGQAIAAIERVAKEVLPEGYALAWTGTAFQEKRAGSAATLAFAFGLVVVFLILAAQYESWKLPLVVVTAVPFAIFGAFAAVWLRGLNCDIYFQIGLITLIGLAAKNAILIVEFAHQLHQQGHSARDAALQAARLRFRPIVMTSMAFILGVVPLAISFGAGANSQHSIGTGVIGGMLAATFLAVLFVPMFFSLLSGKGAAKQPAAATKEHDHA</sequence>
<dbReference type="SUPFAM" id="SSF82714">
    <property type="entry name" value="Multidrug efflux transporter AcrB TolC docking domain, DN and DC subdomains"/>
    <property type="match status" value="2"/>
</dbReference>
<dbReference type="Pfam" id="PF00873">
    <property type="entry name" value="ACR_tran"/>
    <property type="match status" value="1"/>
</dbReference>
<keyword evidence="11" id="KW-1185">Reference proteome</keyword>
<feature type="transmembrane region" description="Helical" evidence="9">
    <location>
        <begin position="440"/>
        <end position="460"/>
    </location>
</feature>
<feature type="transmembrane region" description="Helical" evidence="9">
    <location>
        <begin position="1002"/>
        <end position="1024"/>
    </location>
</feature>
<keyword evidence="8 9" id="KW-0472">Membrane</keyword>
<evidence type="ECO:0000256" key="3">
    <source>
        <dbReference type="ARBA" id="ARBA00022448"/>
    </source>
</evidence>
<gene>
    <name evidence="10" type="ORF">JY500_03735</name>
</gene>
<name>A0ABX7MDH6_9RHOO</name>
<dbReference type="Gene3D" id="3.30.2090.10">
    <property type="entry name" value="Multidrug efflux transporter AcrB TolC docking domain, DN and DC subdomains"/>
    <property type="match status" value="2"/>
</dbReference>
<keyword evidence="4" id="KW-1003">Cell membrane</keyword>
<dbReference type="NCBIfam" id="TIGR00915">
    <property type="entry name" value="2A0602"/>
    <property type="match status" value="1"/>
</dbReference>
<reference evidence="10 11" key="1">
    <citation type="submission" date="2021-02" db="EMBL/GenBank/DDBJ databases">
        <title>Niveibacterium changnyeongensis HC41.</title>
        <authorList>
            <person name="Kang M."/>
        </authorList>
    </citation>
    <scope>NUCLEOTIDE SEQUENCE [LARGE SCALE GENOMIC DNA]</scope>
    <source>
        <strain evidence="10 11">HC41</strain>
    </source>
</reference>
<keyword evidence="6 9" id="KW-0812">Transmembrane</keyword>
<dbReference type="Proteomes" id="UP000663570">
    <property type="component" value="Chromosome"/>
</dbReference>
<evidence type="ECO:0000256" key="9">
    <source>
        <dbReference type="RuleBase" id="RU364070"/>
    </source>
</evidence>
<evidence type="ECO:0000256" key="7">
    <source>
        <dbReference type="ARBA" id="ARBA00022989"/>
    </source>
</evidence>